<dbReference type="Proteomes" id="UP000249464">
    <property type="component" value="Unassembled WGS sequence"/>
</dbReference>
<accession>A0A2X0MJL9</accession>
<proteinExistence type="predicted"/>
<sequence>MYVIRHLTRFRTLEIGKCPKGFLSYGAKQLQDLRRVRRAGAARNVSHWAKMTRRLNVIGPTLANAKPSNKVVDLHKVSGSGSGSYPVVRQWVDGLHARRLYANGDLKPDQIPLASFSDGTKVLAHSNANHKVNTHDPAPQTSGAAPYTYFVISVNGPQKPKDEQSFLETFCQQLQIFEGERTSFSATWDRHVLCRKRIVACIADTLEQAALGNLVGARGLASCLICSIISIPHYAPGNTKGYLPLRVPHAKAFKNDEGVIILVLDHPKWAGLVDTATTFQIPGGRGV</sequence>
<organism evidence="1 2">
    <name type="scientific">Microbotryum silenes-dioicae</name>
    <dbReference type="NCBI Taxonomy" id="796604"/>
    <lineage>
        <taxon>Eukaryota</taxon>
        <taxon>Fungi</taxon>
        <taxon>Dikarya</taxon>
        <taxon>Basidiomycota</taxon>
        <taxon>Pucciniomycotina</taxon>
        <taxon>Microbotryomycetes</taxon>
        <taxon>Microbotryales</taxon>
        <taxon>Microbotryaceae</taxon>
        <taxon>Microbotryum</taxon>
    </lineage>
</organism>
<name>A0A2X0MJL9_9BASI</name>
<protein>
    <submittedName>
        <fullName evidence="1">BQ5605_C036g11542 protein</fullName>
    </submittedName>
</protein>
<reference evidence="1 2" key="1">
    <citation type="submission" date="2016-11" db="EMBL/GenBank/DDBJ databases">
        <authorList>
            <person name="Jaros S."/>
            <person name="Januszkiewicz K."/>
            <person name="Wedrychowicz H."/>
        </authorList>
    </citation>
    <scope>NUCLEOTIDE SEQUENCE [LARGE SCALE GENOMIC DNA]</scope>
</reference>
<evidence type="ECO:0000313" key="1">
    <source>
        <dbReference type="EMBL" id="SGY96098.1"/>
    </source>
</evidence>
<dbReference type="AlphaFoldDB" id="A0A2X0MJL9"/>
<gene>
    <name evidence="1" type="primary">BQ5605_C036g11542</name>
    <name evidence="1" type="ORF">BQ5605_C036G11542</name>
</gene>
<evidence type="ECO:0000313" key="2">
    <source>
        <dbReference type="Proteomes" id="UP000249464"/>
    </source>
</evidence>
<dbReference type="EMBL" id="FQNC01000063">
    <property type="protein sequence ID" value="SGY96098.1"/>
    <property type="molecule type" value="Genomic_DNA"/>
</dbReference>
<keyword evidence="2" id="KW-1185">Reference proteome</keyword>